<feature type="domain" description="EamA" evidence="3">
    <location>
        <begin position="148"/>
        <end position="277"/>
    </location>
</feature>
<organism evidence="4 5">
    <name type="scientific">Hydrogenophaga electricum</name>
    <dbReference type="NCBI Taxonomy" id="1230953"/>
    <lineage>
        <taxon>Bacteria</taxon>
        <taxon>Pseudomonadati</taxon>
        <taxon>Pseudomonadota</taxon>
        <taxon>Betaproteobacteria</taxon>
        <taxon>Burkholderiales</taxon>
        <taxon>Comamonadaceae</taxon>
        <taxon>Hydrogenophaga</taxon>
    </lineage>
</organism>
<feature type="transmembrane region" description="Helical" evidence="2">
    <location>
        <begin position="73"/>
        <end position="90"/>
    </location>
</feature>
<dbReference type="Gene3D" id="1.10.3730.20">
    <property type="match status" value="1"/>
</dbReference>
<accession>A0ABQ6C3M5</accession>
<evidence type="ECO:0000313" key="4">
    <source>
        <dbReference type="EMBL" id="GLS14851.1"/>
    </source>
</evidence>
<comment type="caution">
    <text evidence="4">The sequence shown here is derived from an EMBL/GenBank/DDBJ whole genome shotgun (WGS) entry which is preliminary data.</text>
</comment>
<feature type="transmembrane region" description="Helical" evidence="2">
    <location>
        <begin position="96"/>
        <end position="115"/>
    </location>
</feature>
<dbReference type="InterPro" id="IPR037185">
    <property type="entry name" value="EmrE-like"/>
</dbReference>
<proteinExistence type="predicted"/>
<dbReference type="PANTHER" id="PTHR22911:SF37">
    <property type="entry name" value="THREONINE_HOMOSERINE EXPORTER RHTA"/>
    <property type="match status" value="1"/>
</dbReference>
<dbReference type="EMBL" id="BSPB01000016">
    <property type="protein sequence ID" value="GLS14851.1"/>
    <property type="molecule type" value="Genomic_DNA"/>
</dbReference>
<dbReference type="InterPro" id="IPR000620">
    <property type="entry name" value="EamA_dom"/>
</dbReference>
<protein>
    <submittedName>
        <fullName evidence="4">Membrane protein</fullName>
    </submittedName>
</protein>
<feature type="region of interest" description="Disordered" evidence="1">
    <location>
        <begin position="284"/>
        <end position="304"/>
    </location>
</feature>
<feature type="transmembrane region" description="Helical" evidence="2">
    <location>
        <begin position="204"/>
        <end position="224"/>
    </location>
</feature>
<evidence type="ECO:0000313" key="5">
    <source>
        <dbReference type="Proteomes" id="UP001156903"/>
    </source>
</evidence>
<feature type="transmembrane region" description="Helical" evidence="2">
    <location>
        <begin position="147"/>
        <end position="165"/>
    </location>
</feature>
<evidence type="ECO:0000256" key="1">
    <source>
        <dbReference type="SAM" id="MobiDB-lite"/>
    </source>
</evidence>
<feature type="compositionally biased region" description="Pro residues" evidence="1">
    <location>
        <begin position="294"/>
        <end position="304"/>
    </location>
</feature>
<sequence>MTAPTRWAQALPLLAVLGSVTALGIGTSQAKQLFPVVGSLGTSALRLGFSALLMLLIWRPWRWKLSRADRWSLLRYGIALGGMNLLFYQSLRTIPFGIAVAIEFSGPLAVALFGLRRRTDLLWLALAVAGLLLLLPFAGHGERLDPVGVGYALAAAVCWAAYIVFGKRVDHLHAGHSVALGLSVAALTVVPIGVWHAGTALLDPQVLLFGLGVAAVSSAIPISLEMMALKRLPSSAFGIMISMEPAVAALLGLLVLHEQLSATQWLAIGCTMAAAVGCSLTSRPASPAPDRVLPQPPTITPGST</sequence>
<evidence type="ECO:0000259" key="3">
    <source>
        <dbReference type="Pfam" id="PF00892"/>
    </source>
</evidence>
<keyword evidence="5" id="KW-1185">Reference proteome</keyword>
<dbReference type="Proteomes" id="UP001156903">
    <property type="component" value="Unassembled WGS sequence"/>
</dbReference>
<gene>
    <name evidence="4" type="ORF">GCM10007935_22840</name>
</gene>
<feature type="transmembrane region" description="Helical" evidence="2">
    <location>
        <begin position="40"/>
        <end position="61"/>
    </location>
</feature>
<keyword evidence="2" id="KW-1133">Transmembrane helix</keyword>
<dbReference type="PANTHER" id="PTHR22911">
    <property type="entry name" value="ACYL-MALONYL CONDENSING ENZYME-RELATED"/>
    <property type="match status" value="1"/>
</dbReference>
<dbReference type="SUPFAM" id="SSF103481">
    <property type="entry name" value="Multidrug resistance efflux transporter EmrE"/>
    <property type="match status" value="2"/>
</dbReference>
<evidence type="ECO:0000256" key="2">
    <source>
        <dbReference type="SAM" id="Phobius"/>
    </source>
</evidence>
<name>A0ABQ6C3M5_9BURK</name>
<reference evidence="5" key="1">
    <citation type="journal article" date="2019" name="Int. J. Syst. Evol. Microbiol.">
        <title>The Global Catalogue of Microorganisms (GCM) 10K type strain sequencing project: providing services to taxonomists for standard genome sequencing and annotation.</title>
        <authorList>
            <consortium name="The Broad Institute Genomics Platform"/>
            <consortium name="The Broad Institute Genome Sequencing Center for Infectious Disease"/>
            <person name="Wu L."/>
            <person name="Ma J."/>
        </authorList>
    </citation>
    <scope>NUCLEOTIDE SEQUENCE [LARGE SCALE GENOMIC DNA]</scope>
    <source>
        <strain evidence="5">NBRC 109341</strain>
    </source>
</reference>
<feature type="transmembrane region" description="Helical" evidence="2">
    <location>
        <begin position="177"/>
        <end position="198"/>
    </location>
</feature>
<keyword evidence="2" id="KW-0472">Membrane</keyword>
<feature type="transmembrane region" description="Helical" evidence="2">
    <location>
        <begin position="122"/>
        <end position="141"/>
    </location>
</feature>
<dbReference type="RefSeq" id="WP_284307907.1">
    <property type="nucleotide sequence ID" value="NZ_BSPB01000016.1"/>
</dbReference>
<dbReference type="Pfam" id="PF00892">
    <property type="entry name" value="EamA"/>
    <property type="match status" value="1"/>
</dbReference>
<feature type="transmembrane region" description="Helical" evidence="2">
    <location>
        <begin position="236"/>
        <end position="256"/>
    </location>
</feature>
<keyword evidence="2" id="KW-0812">Transmembrane</keyword>